<dbReference type="InterPro" id="IPR010982">
    <property type="entry name" value="Lambda_DNA-bd_dom_sf"/>
</dbReference>
<evidence type="ECO:0000313" key="3">
    <source>
        <dbReference type="EMBL" id="VEG49842.1"/>
    </source>
</evidence>
<dbReference type="InterPro" id="IPR001387">
    <property type="entry name" value="Cro/C1-type_HTH"/>
</dbReference>
<keyword evidence="4" id="KW-1185">Reference proteome</keyword>
<dbReference type="Pfam" id="PF08448">
    <property type="entry name" value="PAS_4"/>
    <property type="match status" value="1"/>
</dbReference>
<dbReference type="InterPro" id="IPR013656">
    <property type="entry name" value="PAS_4"/>
</dbReference>
<sequence>MASRASGEPIRGLILTALAESDRPLSTAELRRRLSIAFDVYVLNETLYRSLAILARRGDVAKIESRGRSALWQLRADAPDAVGDVAITPPTGAPSRPERGWRTGTDCLKILRTDGVLLHMNQRGCVALGLDHDERDFGMPWLDLLPEQIRSQGLRALRDAVDGSRSSFAGVTMGPDGQPQYWDNVLTPIEGDDGRIREILCTSRDVTEQVRRGEAGAVTSSSQPGPAAAGRSGRQRRGGAVADRLNRLFETIRAPGQGPYTNSEVLRALADRGVYISAPYLSQLRRGNRKRPSEATVNALAEFFGVLPVYFADTYDEEDLQYLVRLDNDLRWLELTHDPEVRRLTTMMLELPARDQDQLWGNLD</sequence>
<reference evidence="3 4" key="1">
    <citation type="submission" date="2018-12" db="EMBL/GenBank/DDBJ databases">
        <authorList>
            <consortium name="Pathogen Informatics"/>
        </authorList>
    </citation>
    <scope>NUCLEOTIDE SEQUENCE [LARGE SCALE GENOMIC DNA]</scope>
    <source>
        <strain evidence="3 4">NCTC10485</strain>
    </source>
</reference>
<accession>A0A3S4RQF8</accession>
<proteinExistence type="predicted"/>
<dbReference type="AlphaFoldDB" id="A0A3S4RQF8"/>
<feature type="domain" description="HTH cro/C1-type" evidence="2">
    <location>
        <begin position="276"/>
        <end position="311"/>
    </location>
</feature>
<dbReference type="Gene3D" id="3.30.450.20">
    <property type="entry name" value="PAS domain"/>
    <property type="match status" value="1"/>
</dbReference>
<name>A0A3S4RQF8_MYCCI</name>
<protein>
    <submittedName>
        <fullName evidence="3">ESX-1 secretion-associated regulator EspR</fullName>
    </submittedName>
</protein>
<dbReference type="CDD" id="cd00093">
    <property type="entry name" value="HTH_XRE"/>
    <property type="match status" value="1"/>
</dbReference>
<feature type="compositionally biased region" description="Low complexity" evidence="1">
    <location>
        <begin position="220"/>
        <end position="232"/>
    </location>
</feature>
<dbReference type="SUPFAM" id="SSF55785">
    <property type="entry name" value="PYP-like sensor domain (PAS domain)"/>
    <property type="match status" value="1"/>
</dbReference>
<organism evidence="3 4">
    <name type="scientific">Mycolicibacterium chitae</name>
    <name type="common">Mycobacterium chitae</name>
    <dbReference type="NCBI Taxonomy" id="1792"/>
    <lineage>
        <taxon>Bacteria</taxon>
        <taxon>Bacillati</taxon>
        <taxon>Actinomycetota</taxon>
        <taxon>Actinomycetes</taxon>
        <taxon>Mycobacteriales</taxon>
        <taxon>Mycobacteriaceae</taxon>
        <taxon>Mycolicibacterium</taxon>
    </lineage>
</organism>
<evidence type="ECO:0000313" key="4">
    <source>
        <dbReference type="Proteomes" id="UP000282551"/>
    </source>
</evidence>
<dbReference type="EMBL" id="LR134355">
    <property type="protein sequence ID" value="VEG49842.1"/>
    <property type="molecule type" value="Genomic_DNA"/>
</dbReference>
<gene>
    <name evidence="3" type="primary">espR_2</name>
    <name evidence="3" type="ORF">NCTC10485_04154</name>
</gene>
<dbReference type="PROSITE" id="PS50943">
    <property type="entry name" value="HTH_CROC1"/>
    <property type="match status" value="1"/>
</dbReference>
<evidence type="ECO:0000259" key="2">
    <source>
        <dbReference type="PROSITE" id="PS50943"/>
    </source>
</evidence>
<dbReference type="CDD" id="cd00130">
    <property type="entry name" value="PAS"/>
    <property type="match status" value="1"/>
</dbReference>
<dbReference type="Proteomes" id="UP000282551">
    <property type="component" value="Chromosome"/>
</dbReference>
<dbReference type="Gene3D" id="1.10.260.40">
    <property type="entry name" value="lambda repressor-like DNA-binding domains"/>
    <property type="match status" value="1"/>
</dbReference>
<evidence type="ECO:0000256" key="1">
    <source>
        <dbReference type="SAM" id="MobiDB-lite"/>
    </source>
</evidence>
<feature type="region of interest" description="Disordered" evidence="1">
    <location>
        <begin position="210"/>
        <end position="239"/>
    </location>
</feature>
<dbReference type="GO" id="GO:0003677">
    <property type="term" value="F:DNA binding"/>
    <property type="evidence" value="ECO:0007669"/>
    <property type="project" value="InterPro"/>
</dbReference>
<dbReference type="InterPro" id="IPR000014">
    <property type="entry name" value="PAS"/>
</dbReference>
<dbReference type="InterPro" id="IPR035965">
    <property type="entry name" value="PAS-like_dom_sf"/>
</dbReference>